<dbReference type="GO" id="GO:0003697">
    <property type="term" value="F:single-stranded DNA binding"/>
    <property type="evidence" value="ECO:0007669"/>
    <property type="project" value="TreeGrafter"/>
</dbReference>
<sequence>MRQIFWSFLQLSRWDYIITPEICVERKSLSDLISSLNSGRLYTQCELMSVHYTTPMLLIEFEEDKAFTLDIVLDIESYVKPTGKYPQKKK</sequence>
<evidence type="ECO:0000256" key="4">
    <source>
        <dbReference type="ARBA" id="ARBA00023204"/>
    </source>
</evidence>
<dbReference type="InterPro" id="IPR011335">
    <property type="entry name" value="Restrct_endonuc-II-like"/>
</dbReference>
<reference evidence="6 7" key="1">
    <citation type="journal article" date="2020" name="ISME J.">
        <title>Uncovering the hidden diversity of litter-decomposition mechanisms in mushroom-forming fungi.</title>
        <authorList>
            <person name="Floudas D."/>
            <person name="Bentzer J."/>
            <person name="Ahren D."/>
            <person name="Johansson T."/>
            <person name="Persson P."/>
            <person name="Tunlid A."/>
        </authorList>
    </citation>
    <scope>NUCLEOTIDE SEQUENCE [LARGE SCALE GENOMIC DNA]</scope>
    <source>
        <strain evidence="6 7">CBS 661.87</strain>
    </source>
</reference>
<protein>
    <recommendedName>
        <fullName evidence="5">ERCC4 domain-containing protein</fullName>
    </recommendedName>
</protein>
<evidence type="ECO:0000313" key="7">
    <source>
        <dbReference type="Proteomes" id="UP000565441"/>
    </source>
</evidence>
<keyword evidence="7" id="KW-1185">Reference proteome</keyword>
<keyword evidence="3" id="KW-0238">DNA-binding</keyword>
<dbReference type="GO" id="GO:0000724">
    <property type="term" value="P:double-strand break repair via homologous recombination"/>
    <property type="evidence" value="ECO:0007669"/>
    <property type="project" value="TreeGrafter"/>
</dbReference>
<name>A0A8H5LSP2_9AGAR</name>
<gene>
    <name evidence="6" type="ORF">D9615_010213</name>
</gene>
<dbReference type="AlphaFoldDB" id="A0A8H5LSP2"/>
<dbReference type="GO" id="GO:0003684">
    <property type="term" value="F:damaged DNA binding"/>
    <property type="evidence" value="ECO:0007669"/>
    <property type="project" value="TreeGrafter"/>
</dbReference>
<keyword evidence="4" id="KW-0234">DNA repair</keyword>
<evidence type="ECO:0000259" key="5">
    <source>
        <dbReference type="Pfam" id="PF02732"/>
    </source>
</evidence>
<dbReference type="GO" id="GO:1901255">
    <property type="term" value="P:nucleotide-excision repair involved in interstrand cross-link repair"/>
    <property type="evidence" value="ECO:0007669"/>
    <property type="project" value="TreeGrafter"/>
</dbReference>
<dbReference type="PANTHER" id="PTHR10150">
    <property type="entry name" value="DNA REPAIR ENDONUCLEASE XPF"/>
    <property type="match status" value="1"/>
</dbReference>
<evidence type="ECO:0000313" key="6">
    <source>
        <dbReference type="EMBL" id="KAF5368137.1"/>
    </source>
</evidence>
<dbReference type="Pfam" id="PF02732">
    <property type="entry name" value="ERCC4"/>
    <property type="match status" value="1"/>
</dbReference>
<dbReference type="GO" id="GO:0000712">
    <property type="term" value="P:resolution of meiotic recombination intermediates"/>
    <property type="evidence" value="ECO:0007669"/>
    <property type="project" value="TreeGrafter"/>
</dbReference>
<evidence type="ECO:0000256" key="1">
    <source>
        <dbReference type="ARBA" id="ARBA00022763"/>
    </source>
</evidence>
<dbReference type="PANTHER" id="PTHR10150:SF0">
    <property type="entry name" value="DNA REPAIR ENDONUCLEASE XPF"/>
    <property type="match status" value="1"/>
</dbReference>
<dbReference type="OrthoDB" id="361020at2759"/>
<organism evidence="6 7">
    <name type="scientific">Tricholomella constricta</name>
    <dbReference type="NCBI Taxonomy" id="117010"/>
    <lineage>
        <taxon>Eukaryota</taxon>
        <taxon>Fungi</taxon>
        <taxon>Dikarya</taxon>
        <taxon>Basidiomycota</taxon>
        <taxon>Agaricomycotina</taxon>
        <taxon>Agaricomycetes</taxon>
        <taxon>Agaricomycetidae</taxon>
        <taxon>Agaricales</taxon>
        <taxon>Tricholomatineae</taxon>
        <taxon>Lyophyllaceae</taxon>
        <taxon>Tricholomella</taxon>
    </lineage>
</organism>
<dbReference type="EMBL" id="JAACJP010000062">
    <property type="protein sequence ID" value="KAF5368137.1"/>
    <property type="molecule type" value="Genomic_DNA"/>
</dbReference>
<proteinExistence type="predicted"/>
<dbReference type="InterPro" id="IPR006166">
    <property type="entry name" value="ERCC4_domain"/>
</dbReference>
<dbReference type="GO" id="GO:0000014">
    <property type="term" value="F:single-stranded DNA endodeoxyribonuclease activity"/>
    <property type="evidence" value="ECO:0007669"/>
    <property type="project" value="TreeGrafter"/>
</dbReference>
<evidence type="ECO:0000256" key="3">
    <source>
        <dbReference type="ARBA" id="ARBA00023125"/>
    </source>
</evidence>
<feature type="domain" description="ERCC4" evidence="5">
    <location>
        <begin position="14"/>
        <end position="64"/>
    </location>
</feature>
<comment type="caution">
    <text evidence="6">The sequence shown here is derived from an EMBL/GenBank/DDBJ whole genome shotgun (WGS) entry which is preliminary data.</text>
</comment>
<dbReference type="GO" id="GO:0000110">
    <property type="term" value="C:nucleotide-excision repair factor 1 complex"/>
    <property type="evidence" value="ECO:0007669"/>
    <property type="project" value="TreeGrafter"/>
</dbReference>
<evidence type="ECO:0000256" key="2">
    <source>
        <dbReference type="ARBA" id="ARBA00022801"/>
    </source>
</evidence>
<dbReference type="Gene3D" id="3.40.50.10130">
    <property type="match status" value="1"/>
</dbReference>
<keyword evidence="1" id="KW-0227">DNA damage</keyword>
<dbReference type="SUPFAM" id="SSF52980">
    <property type="entry name" value="Restriction endonuclease-like"/>
    <property type="match status" value="1"/>
</dbReference>
<keyword evidence="2" id="KW-0378">Hydrolase</keyword>
<accession>A0A8H5LSP2</accession>
<dbReference type="Proteomes" id="UP000565441">
    <property type="component" value="Unassembled WGS sequence"/>
</dbReference>